<keyword evidence="3 4" id="KW-0274">FAD</keyword>
<dbReference type="SUPFAM" id="SSF55424">
    <property type="entry name" value="FAD/NAD-linked reductases, dimerisation (C-terminal) domain"/>
    <property type="match status" value="1"/>
</dbReference>
<evidence type="ECO:0000256" key="5">
    <source>
        <dbReference type="PIRSR" id="PIRSR000350-4"/>
    </source>
</evidence>
<dbReference type="GO" id="GO:0016491">
    <property type="term" value="F:oxidoreductase activity"/>
    <property type="evidence" value="ECO:0007669"/>
    <property type="project" value="InterPro"/>
</dbReference>
<dbReference type="InterPro" id="IPR004099">
    <property type="entry name" value="Pyr_nucl-diS_OxRdtase_dimer"/>
</dbReference>
<dbReference type="InterPro" id="IPR016156">
    <property type="entry name" value="FAD/NAD-linked_Rdtase_dimer_sf"/>
</dbReference>
<evidence type="ECO:0000259" key="7">
    <source>
        <dbReference type="Pfam" id="PF07992"/>
    </source>
</evidence>
<dbReference type="KEGG" id="salj:SMD11_5812"/>
<keyword evidence="4" id="KW-0520">NAD</keyword>
<evidence type="ECO:0000256" key="3">
    <source>
        <dbReference type="ARBA" id="ARBA00022827"/>
    </source>
</evidence>
<feature type="domain" description="FAD/NAD(P)-binding" evidence="7">
    <location>
        <begin position="6"/>
        <end position="321"/>
    </location>
</feature>
<evidence type="ECO:0000256" key="2">
    <source>
        <dbReference type="ARBA" id="ARBA00022630"/>
    </source>
</evidence>
<feature type="binding site" evidence="4">
    <location>
        <position position="306"/>
    </location>
    <ligand>
        <name>FAD</name>
        <dbReference type="ChEBI" id="CHEBI:57692"/>
    </ligand>
</feature>
<keyword evidence="4" id="KW-0547">Nucleotide-binding</keyword>
<comment type="cofactor">
    <cofactor evidence="4">
        <name>FAD</name>
        <dbReference type="ChEBI" id="CHEBI:57692"/>
    </cofactor>
    <text evidence="4">Binds 1 FAD per subunit.</text>
</comment>
<comment type="similarity">
    <text evidence="1">Belongs to the class-I pyridine nucleotide-disulfide oxidoreductase family.</text>
</comment>
<gene>
    <name evidence="8" type="primary">merA</name>
    <name evidence="8" type="ORF">SMD11_5812</name>
</gene>
<dbReference type="PANTHER" id="PTHR43014">
    <property type="entry name" value="MERCURIC REDUCTASE"/>
    <property type="match status" value="1"/>
</dbReference>
<reference evidence="8 9" key="1">
    <citation type="submission" date="2017-06" db="EMBL/GenBank/DDBJ databases">
        <title>Streptomyces albireticuli Genome sequencing and assembly.</title>
        <authorList>
            <person name="Wang Y."/>
            <person name="Du B."/>
            <person name="Ding Y."/>
            <person name="Liu H."/>
            <person name="Hou Q."/>
            <person name="Liu K."/>
            <person name="Yao L."/>
            <person name="Wang C."/>
        </authorList>
    </citation>
    <scope>NUCLEOTIDE SEQUENCE [LARGE SCALE GENOMIC DNA]</scope>
    <source>
        <strain evidence="8 9">MDJK11</strain>
    </source>
</reference>
<dbReference type="SUPFAM" id="SSF51905">
    <property type="entry name" value="FAD/NAD(P)-binding domain"/>
    <property type="match status" value="1"/>
</dbReference>
<feature type="binding site" evidence="4">
    <location>
        <position position="51"/>
    </location>
    <ligand>
        <name>FAD</name>
        <dbReference type="ChEBI" id="CHEBI:57692"/>
    </ligand>
</feature>
<dbReference type="InterPro" id="IPR023753">
    <property type="entry name" value="FAD/NAD-binding_dom"/>
</dbReference>
<dbReference type="InterPro" id="IPR036188">
    <property type="entry name" value="FAD/NAD-bd_sf"/>
</dbReference>
<dbReference type="AlphaFoldDB" id="A0A1Z2LAZ4"/>
<dbReference type="PRINTS" id="PR00368">
    <property type="entry name" value="FADPNR"/>
</dbReference>
<organism evidence="8 9">
    <name type="scientific">Streptomyces albireticuli</name>
    <dbReference type="NCBI Taxonomy" id="1940"/>
    <lineage>
        <taxon>Bacteria</taxon>
        <taxon>Bacillati</taxon>
        <taxon>Actinomycetota</taxon>
        <taxon>Actinomycetes</taxon>
        <taxon>Kitasatosporales</taxon>
        <taxon>Streptomycetaceae</taxon>
        <taxon>Streptomyces</taxon>
    </lineage>
</organism>
<evidence type="ECO:0000259" key="6">
    <source>
        <dbReference type="Pfam" id="PF02852"/>
    </source>
</evidence>
<dbReference type="InterPro" id="IPR001100">
    <property type="entry name" value="Pyr_nuc-diS_OxRdtase"/>
</dbReference>
<dbReference type="Proteomes" id="UP000195755">
    <property type="component" value="Chromosome"/>
</dbReference>
<dbReference type="Gene3D" id="3.30.390.30">
    <property type="match status" value="1"/>
</dbReference>
<dbReference type="Pfam" id="PF02852">
    <property type="entry name" value="Pyr_redox_dim"/>
    <property type="match status" value="1"/>
</dbReference>
<proteinExistence type="inferred from homology"/>
<dbReference type="Pfam" id="PF07992">
    <property type="entry name" value="Pyr_redox_2"/>
    <property type="match status" value="1"/>
</dbReference>
<feature type="binding site" evidence="4">
    <location>
        <position position="203"/>
    </location>
    <ligand>
        <name>NAD(+)</name>
        <dbReference type="ChEBI" id="CHEBI:57540"/>
    </ligand>
</feature>
<dbReference type="Gene3D" id="3.50.50.60">
    <property type="entry name" value="FAD/NAD(P)-binding domain"/>
    <property type="match status" value="2"/>
</dbReference>
<feature type="domain" description="Pyridine nucleotide-disulphide oxidoreductase dimerisation" evidence="6">
    <location>
        <begin position="342"/>
        <end position="449"/>
    </location>
</feature>
<name>A0A1Z2LAZ4_9ACTN</name>
<dbReference type="EMBL" id="CP021744">
    <property type="protein sequence ID" value="ARZ71388.1"/>
    <property type="molecule type" value="Genomic_DNA"/>
</dbReference>
<feature type="disulfide bond" description="Redox-active" evidence="5">
    <location>
        <begin position="42"/>
        <end position="47"/>
    </location>
</feature>
<dbReference type="PIRSF" id="PIRSF000350">
    <property type="entry name" value="Mercury_reductase_MerA"/>
    <property type="match status" value="1"/>
</dbReference>
<evidence type="ECO:0000256" key="1">
    <source>
        <dbReference type="ARBA" id="ARBA00007532"/>
    </source>
</evidence>
<feature type="binding site" evidence="4">
    <location>
        <position position="267"/>
    </location>
    <ligand>
        <name>NAD(+)</name>
        <dbReference type="ChEBI" id="CHEBI:57540"/>
    </ligand>
</feature>
<evidence type="ECO:0000256" key="4">
    <source>
        <dbReference type="PIRSR" id="PIRSR000350-3"/>
    </source>
</evidence>
<dbReference type="PRINTS" id="PR00411">
    <property type="entry name" value="PNDRDTASEI"/>
</dbReference>
<dbReference type="GO" id="GO:0000166">
    <property type="term" value="F:nucleotide binding"/>
    <property type="evidence" value="ECO:0007669"/>
    <property type="project" value="UniProtKB-KW"/>
</dbReference>
<dbReference type="RefSeq" id="WP_087929198.1">
    <property type="nucleotide sequence ID" value="NZ_CP021744.1"/>
</dbReference>
<protein>
    <submittedName>
        <fullName evidence="8">Pyridine nucleotide-disulfide oxidoreductase</fullName>
    </submittedName>
</protein>
<sequence length="461" mass="47953">MAEQVDVVVIGMGPGGEHVAGRLAEAGLSVVGVEAELVGGECPYWGCVPSKMMIRAGNLLAEARRVPGMAGAARVEPDWAPVAGRIRDEATDDWNDQVAADRFTGKGGRLARGRGRLAGPGRVVVDGPGGGEFQARLGVVVATGTKPSVPPVPGLSEVPFWTNRDAIAAKEPPRSLTVLGGGAIGLELAQVFARFGTRVEVVEAMDGLLPSEEPEAGELLAKVLRRDGVVARTGARATGVRHHGDTFTVTLESGNDVTADRLLVATGRRVDLTGLGLETVGLDPRARALPVDARLLAAPGLWGVGDVTGHGAFTHVAMYEAEIVVRAVLGEPGPAADYRALPRVTFTDPEVGAVGLTERQAREKGLRVRTGLAQVPSSARGWIHKAGNEGLVKLVEDVDRGVLVGATTIGPAGGEVMYGLAVAVQAGVPVEALRHMVYAYPTFHRGVEDALADLRSGDTPE</sequence>
<feature type="binding site" evidence="4">
    <location>
        <position position="115"/>
    </location>
    <ligand>
        <name>FAD</name>
        <dbReference type="ChEBI" id="CHEBI:57692"/>
    </ligand>
</feature>
<evidence type="ECO:0000313" key="8">
    <source>
        <dbReference type="EMBL" id="ARZ71388.1"/>
    </source>
</evidence>
<dbReference type="OrthoDB" id="9800167at2"/>
<feature type="binding site" evidence="4">
    <location>
        <begin position="180"/>
        <end position="187"/>
    </location>
    <ligand>
        <name>NAD(+)</name>
        <dbReference type="ChEBI" id="CHEBI:57540"/>
    </ligand>
</feature>
<evidence type="ECO:0000313" key="9">
    <source>
        <dbReference type="Proteomes" id="UP000195755"/>
    </source>
</evidence>
<accession>A0A1Z2LAZ4</accession>
<keyword evidence="2" id="KW-0285">Flavoprotein</keyword>